<dbReference type="PANTHER" id="PTHR43289:SF6">
    <property type="entry name" value="SERINE_THREONINE-PROTEIN KINASE NEKL-3"/>
    <property type="match status" value="1"/>
</dbReference>
<dbReference type="AlphaFoldDB" id="A0A932A9U0"/>
<evidence type="ECO:0000259" key="9">
    <source>
        <dbReference type="PROSITE" id="PS50125"/>
    </source>
</evidence>
<gene>
    <name evidence="10" type="ORF">HYX28_11170</name>
</gene>
<evidence type="ECO:0000256" key="4">
    <source>
        <dbReference type="ARBA" id="ARBA00022777"/>
    </source>
</evidence>
<evidence type="ECO:0000256" key="1">
    <source>
        <dbReference type="ARBA" id="ARBA00004167"/>
    </source>
</evidence>
<feature type="transmembrane region" description="Helical" evidence="7">
    <location>
        <begin position="425"/>
        <end position="449"/>
    </location>
</feature>
<keyword evidence="4 10" id="KW-0418">Kinase</keyword>
<evidence type="ECO:0000256" key="3">
    <source>
        <dbReference type="ARBA" id="ARBA00022741"/>
    </source>
</evidence>
<comment type="subcellular location">
    <subcellularLocation>
        <location evidence="1">Membrane</location>
        <topology evidence="1">Single-pass membrane protein</topology>
    </subcellularLocation>
</comment>
<dbReference type="SUPFAM" id="SSF56112">
    <property type="entry name" value="Protein kinase-like (PK-like)"/>
    <property type="match status" value="1"/>
</dbReference>
<proteinExistence type="predicted"/>
<dbReference type="PROSITE" id="PS50125">
    <property type="entry name" value="GUANYLATE_CYCLASE_2"/>
    <property type="match status" value="1"/>
</dbReference>
<dbReference type="InterPro" id="IPR000719">
    <property type="entry name" value="Prot_kinase_dom"/>
</dbReference>
<evidence type="ECO:0000313" key="10">
    <source>
        <dbReference type="EMBL" id="MBI2679331.1"/>
    </source>
</evidence>
<evidence type="ECO:0000256" key="2">
    <source>
        <dbReference type="ARBA" id="ARBA00022679"/>
    </source>
</evidence>
<keyword evidence="3 6" id="KW-0547">Nucleotide-binding</keyword>
<dbReference type="Gene3D" id="1.10.510.10">
    <property type="entry name" value="Transferase(Phosphotransferase) domain 1"/>
    <property type="match status" value="1"/>
</dbReference>
<keyword evidence="5 6" id="KW-0067">ATP-binding</keyword>
<dbReference type="InterPro" id="IPR011009">
    <property type="entry name" value="Kinase-like_dom_sf"/>
</dbReference>
<keyword evidence="7" id="KW-1133">Transmembrane helix</keyword>
<dbReference type="EMBL" id="JACPNR010000014">
    <property type="protein sequence ID" value="MBI2679331.1"/>
    <property type="molecule type" value="Genomic_DNA"/>
</dbReference>
<name>A0A932A9U0_9BACT</name>
<dbReference type="GO" id="GO:0004016">
    <property type="term" value="F:adenylate cyclase activity"/>
    <property type="evidence" value="ECO:0007669"/>
    <property type="project" value="UniProtKB-ARBA"/>
</dbReference>
<dbReference type="GO" id="GO:0009190">
    <property type="term" value="P:cyclic nucleotide biosynthetic process"/>
    <property type="evidence" value="ECO:0007669"/>
    <property type="project" value="InterPro"/>
</dbReference>
<dbReference type="PROSITE" id="PS00107">
    <property type="entry name" value="PROTEIN_KINASE_ATP"/>
    <property type="match status" value="1"/>
</dbReference>
<evidence type="ECO:0000256" key="6">
    <source>
        <dbReference type="PROSITE-ProRule" id="PRU10141"/>
    </source>
</evidence>
<dbReference type="GO" id="GO:0035556">
    <property type="term" value="P:intracellular signal transduction"/>
    <property type="evidence" value="ECO:0007669"/>
    <property type="project" value="InterPro"/>
</dbReference>
<evidence type="ECO:0000313" key="11">
    <source>
        <dbReference type="Proteomes" id="UP000779809"/>
    </source>
</evidence>
<dbReference type="Gene3D" id="3.30.200.20">
    <property type="entry name" value="Phosphorylase Kinase, domain 1"/>
    <property type="match status" value="1"/>
</dbReference>
<dbReference type="PROSITE" id="PS50011">
    <property type="entry name" value="PROTEIN_KINASE_DOM"/>
    <property type="match status" value="1"/>
</dbReference>
<keyword evidence="7" id="KW-0812">Transmembrane</keyword>
<dbReference type="Pfam" id="PF00069">
    <property type="entry name" value="Pkinase"/>
    <property type="match status" value="1"/>
</dbReference>
<reference evidence="10" key="1">
    <citation type="submission" date="2020-07" db="EMBL/GenBank/DDBJ databases">
        <title>Huge and variable diversity of episymbiotic CPR bacteria and DPANN archaea in groundwater ecosystems.</title>
        <authorList>
            <person name="He C.Y."/>
            <person name="Keren R."/>
            <person name="Whittaker M."/>
            <person name="Farag I.F."/>
            <person name="Doudna J."/>
            <person name="Cate J.H.D."/>
            <person name="Banfield J.F."/>
        </authorList>
    </citation>
    <scope>NUCLEOTIDE SEQUENCE</scope>
    <source>
        <strain evidence="10">NC_groundwater_580_Pr5_B-0.1um_64_19</strain>
    </source>
</reference>
<dbReference type="SMART" id="SM00220">
    <property type="entry name" value="S_TKc"/>
    <property type="match status" value="1"/>
</dbReference>
<dbReference type="GO" id="GO:0005524">
    <property type="term" value="F:ATP binding"/>
    <property type="evidence" value="ECO:0007669"/>
    <property type="project" value="UniProtKB-UniRule"/>
</dbReference>
<evidence type="ECO:0000256" key="5">
    <source>
        <dbReference type="ARBA" id="ARBA00022840"/>
    </source>
</evidence>
<evidence type="ECO:0000259" key="8">
    <source>
        <dbReference type="PROSITE" id="PS50011"/>
    </source>
</evidence>
<dbReference type="PROSITE" id="PS00108">
    <property type="entry name" value="PROTEIN_KINASE_ST"/>
    <property type="match status" value="1"/>
</dbReference>
<dbReference type="InterPro" id="IPR017441">
    <property type="entry name" value="Protein_kinase_ATP_BS"/>
</dbReference>
<keyword evidence="2" id="KW-0808">Transferase</keyword>
<protein>
    <submittedName>
        <fullName evidence="10">Protein kinase</fullName>
    </submittedName>
</protein>
<keyword evidence="7" id="KW-0472">Membrane</keyword>
<feature type="domain" description="Guanylate cyclase" evidence="9">
    <location>
        <begin position="504"/>
        <end position="624"/>
    </location>
</feature>
<feature type="binding site" evidence="6">
    <location>
        <position position="38"/>
    </location>
    <ligand>
        <name>ATP</name>
        <dbReference type="ChEBI" id="CHEBI:30616"/>
    </ligand>
</feature>
<feature type="transmembrane region" description="Helical" evidence="7">
    <location>
        <begin position="364"/>
        <end position="383"/>
    </location>
</feature>
<accession>A0A932A9U0</accession>
<evidence type="ECO:0000256" key="7">
    <source>
        <dbReference type="SAM" id="Phobius"/>
    </source>
</evidence>
<dbReference type="InterPro" id="IPR001054">
    <property type="entry name" value="A/G_cyclase"/>
</dbReference>
<dbReference type="Proteomes" id="UP000779809">
    <property type="component" value="Unassembled WGS sequence"/>
</dbReference>
<dbReference type="CDD" id="cd14014">
    <property type="entry name" value="STKc_PknB_like"/>
    <property type="match status" value="1"/>
</dbReference>
<dbReference type="PANTHER" id="PTHR43289">
    <property type="entry name" value="MITOGEN-ACTIVATED PROTEIN KINASE KINASE KINASE 20-RELATED"/>
    <property type="match status" value="1"/>
</dbReference>
<dbReference type="InterPro" id="IPR029787">
    <property type="entry name" value="Nucleotide_cyclase"/>
</dbReference>
<dbReference type="SUPFAM" id="SSF55073">
    <property type="entry name" value="Nucleotide cyclase"/>
    <property type="match status" value="1"/>
</dbReference>
<sequence>MIGSNFGNYRIDAKLGEGGMGVVYKATDTELDRSVAIKTLLSSADAEAGARFMREAKAASRLAHPAIITIHHFGIQAETRFIVMEYIDGRTLKKIIDGKPMHLNQLCEIAIQVADGLAMAHEHNVIHRDMKAENVMVTPRGQVKILDFGLAKLKEPETKSDDKTVFQTQVGVIMGTVSHMAPEQALGGEIDARADIFSFGVVLYEMSTGLMPFDGATPQAMMARVLNQEPTPILKINPEIPPELDLLITLCLKKDKSFRPTAQEVRDRLKKIQASLSSGHIAQDIRTQAISQGMAVAAAAAAPAPVSGIKTTAAKLVSSSRMPATVIQPAPGSAPRIASSRSIVTPEVTGGAKATYFALKSARWVWSIATLTVPLAFIFYFLISGGVIRPQVVEGTFLMAYAKALVEPVLRVAESVFTFRMVVNGWNLMLVLLTVVAFVLRQLVMLPFVKAENWAKTKVVRAKTAAPVAVSMTNMERASSHRLTMLREYAEAKKFLFQEKRHLAFLSIDVVGSTKMKIGEDKLTIEHAFAEYKKFVERILKANNIWKVAWTPDGIMCAFFTAQDAVKAGQEVLAGLAWFNDGIHQLKTSFNVRCGVNAGEVVFPEDKDMEDISDEAIDVAGHMQKYAAHGALWLSRAVMMELGDQTGWRAIADQKVDGHDCFEWRADGQGAAVPRGASTPSDH</sequence>
<dbReference type="InterPro" id="IPR008271">
    <property type="entry name" value="Ser/Thr_kinase_AS"/>
</dbReference>
<dbReference type="GO" id="GO:0004674">
    <property type="term" value="F:protein serine/threonine kinase activity"/>
    <property type="evidence" value="ECO:0007669"/>
    <property type="project" value="TreeGrafter"/>
</dbReference>
<dbReference type="GO" id="GO:0016020">
    <property type="term" value="C:membrane"/>
    <property type="evidence" value="ECO:0007669"/>
    <property type="project" value="UniProtKB-SubCell"/>
</dbReference>
<organism evidence="10 11">
    <name type="scientific">Candidatus Korobacter versatilis</name>
    <dbReference type="NCBI Taxonomy" id="658062"/>
    <lineage>
        <taxon>Bacteria</taxon>
        <taxon>Pseudomonadati</taxon>
        <taxon>Acidobacteriota</taxon>
        <taxon>Terriglobia</taxon>
        <taxon>Terriglobales</taxon>
        <taxon>Candidatus Korobacteraceae</taxon>
        <taxon>Candidatus Korobacter</taxon>
    </lineage>
</organism>
<feature type="domain" description="Protein kinase" evidence="8">
    <location>
        <begin position="9"/>
        <end position="276"/>
    </location>
</feature>
<comment type="caution">
    <text evidence="10">The sequence shown here is derived from an EMBL/GenBank/DDBJ whole genome shotgun (WGS) entry which is preliminary data.</text>
</comment>
<dbReference type="Gene3D" id="3.30.70.1230">
    <property type="entry name" value="Nucleotide cyclase"/>
    <property type="match status" value="1"/>
</dbReference>